<dbReference type="Gene3D" id="3.90.79.10">
    <property type="entry name" value="Nucleoside Triphosphate Pyrophosphohydrolase"/>
    <property type="match status" value="1"/>
</dbReference>
<sequence>MDTSVGLVHLGIVFFAQCKDGYYPEAAAELAGLQWKTRTELRELKKEYWSDLAFELL</sequence>
<gene>
    <name evidence="1" type="ORF">HMPREF9195_00780</name>
</gene>
<organism evidence="1 2">
    <name type="scientific">Treponema medium ATCC 700293</name>
    <dbReference type="NCBI Taxonomy" id="1125700"/>
    <lineage>
        <taxon>Bacteria</taxon>
        <taxon>Pseudomonadati</taxon>
        <taxon>Spirochaetota</taxon>
        <taxon>Spirochaetia</taxon>
        <taxon>Spirochaetales</taxon>
        <taxon>Treponemataceae</taxon>
        <taxon>Treponema</taxon>
    </lineage>
</organism>
<comment type="caution">
    <text evidence="1">The sequence shown here is derived from an EMBL/GenBank/DDBJ whole genome shotgun (WGS) entry which is preliminary data.</text>
</comment>
<evidence type="ECO:0000313" key="2">
    <source>
        <dbReference type="Proteomes" id="UP000014634"/>
    </source>
</evidence>
<dbReference type="EMBL" id="ATFE01000005">
    <property type="protein sequence ID" value="EPF29272.1"/>
    <property type="molecule type" value="Genomic_DNA"/>
</dbReference>
<accession>A0AA87NMH9</accession>
<dbReference type="Proteomes" id="UP000014634">
    <property type="component" value="Unassembled WGS sequence"/>
</dbReference>
<evidence type="ECO:0000313" key="1">
    <source>
        <dbReference type="EMBL" id="EPF29272.1"/>
    </source>
</evidence>
<dbReference type="AlphaFoldDB" id="A0AA87NMH9"/>
<protein>
    <submittedName>
        <fullName evidence="1">Uncharacterized protein</fullName>
    </submittedName>
</protein>
<proteinExistence type="predicted"/>
<reference evidence="1 2" key="1">
    <citation type="submission" date="2013-04" db="EMBL/GenBank/DDBJ databases">
        <title>The Genome Sequence of Treponema medium ATCC 700293.</title>
        <authorList>
            <consortium name="The Broad Institute Genomics Platform"/>
            <person name="Earl A."/>
            <person name="Ward D."/>
            <person name="Feldgarden M."/>
            <person name="Gevers D."/>
            <person name="Leonetti C."/>
            <person name="Blanton J.M."/>
            <person name="Dewhirst F.E."/>
            <person name="Izard J."/>
            <person name="Walker B."/>
            <person name="Young S."/>
            <person name="Zeng Q."/>
            <person name="Gargeya S."/>
            <person name="Fitzgerald M."/>
            <person name="Haas B."/>
            <person name="Abouelleil A."/>
            <person name="Allen A.W."/>
            <person name="Alvarado L."/>
            <person name="Arachchi H.M."/>
            <person name="Berlin A.M."/>
            <person name="Chapman S.B."/>
            <person name="Gainer-Dewar J."/>
            <person name="Goldberg J."/>
            <person name="Griggs A."/>
            <person name="Gujja S."/>
            <person name="Hansen M."/>
            <person name="Howarth C."/>
            <person name="Imamovic A."/>
            <person name="Ireland A."/>
            <person name="Larimer J."/>
            <person name="McCowan C."/>
            <person name="Murphy C."/>
            <person name="Pearson M."/>
            <person name="Poon T.W."/>
            <person name="Priest M."/>
            <person name="Roberts A."/>
            <person name="Saif S."/>
            <person name="Shea T."/>
            <person name="Sisk P."/>
            <person name="Sykes S."/>
            <person name="Wortman J."/>
            <person name="Nusbaum C."/>
            <person name="Birren B."/>
        </authorList>
    </citation>
    <scope>NUCLEOTIDE SEQUENCE [LARGE SCALE GENOMIC DNA]</scope>
    <source>
        <strain evidence="1 2">ATCC 700293</strain>
    </source>
</reference>
<dbReference type="RefSeq" id="WP_016522750.1">
    <property type="nucleotide sequence ID" value="NZ_KE332517.1"/>
</dbReference>
<name>A0AA87NMH9_TREMD</name>